<dbReference type="Gene3D" id="1.10.3730.20">
    <property type="match status" value="1"/>
</dbReference>
<feature type="transmembrane region" description="Helical" evidence="8">
    <location>
        <begin position="104"/>
        <end position="122"/>
    </location>
</feature>
<evidence type="ECO:0000256" key="4">
    <source>
        <dbReference type="ARBA" id="ARBA00022692"/>
    </source>
</evidence>
<evidence type="ECO:0000256" key="2">
    <source>
        <dbReference type="ARBA" id="ARBA00010694"/>
    </source>
</evidence>
<dbReference type="SUPFAM" id="SSF103481">
    <property type="entry name" value="Multidrug resistance efflux transporter EmrE"/>
    <property type="match status" value="2"/>
</dbReference>
<dbReference type="Proteomes" id="UP000054815">
    <property type="component" value="Unassembled WGS sequence"/>
</dbReference>
<dbReference type="AlphaFoldDB" id="A0A0V0YGD5"/>
<dbReference type="GO" id="GO:0005459">
    <property type="term" value="F:UDP-galactose transmembrane transporter activity"/>
    <property type="evidence" value="ECO:0007669"/>
    <property type="project" value="TreeGrafter"/>
</dbReference>
<dbReference type="Pfam" id="PF08449">
    <property type="entry name" value="UAA"/>
    <property type="match status" value="2"/>
</dbReference>
<evidence type="ECO:0000256" key="5">
    <source>
        <dbReference type="ARBA" id="ARBA00022824"/>
    </source>
</evidence>
<accession>A0A0V0YGD5</accession>
<reference evidence="9 10" key="1">
    <citation type="submission" date="2015-01" db="EMBL/GenBank/DDBJ databases">
        <title>Evolution of Trichinella species and genotypes.</title>
        <authorList>
            <person name="Korhonen P.K."/>
            <person name="Edoardo P."/>
            <person name="Giuseppe L.R."/>
            <person name="Gasser R.B."/>
        </authorList>
    </citation>
    <scope>NUCLEOTIDE SEQUENCE [LARGE SCALE GENOMIC DNA]</scope>
    <source>
        <strain evidence="9">ISS141</strain>
    </source>
</reference>
<comment type="caution">
    <text evidence="9">The sequence shown here is derived from an EMBL/GenBank/DDBJ whole genome shotgun (WGS) entry which is preliminary data.</text>
</comment>
<dbReference type="GO" id="GO:0005460">
    <property type="term" value="F:UDP-glucose transmembrane transporter activity"/>
    <property type="evidence" value="ECO:0007669"/>
    <property type="project" value="TreeGrafter"/>
</dbReference>
<dbReference type="EMBL" id="JYDU01000014">
    <property type="protein sequence ID" value="KRX99453.1"/>
    <property type="molecule type" value="Genomic_DNA"/>
</dbReference>
<evidence type="ECO:0000256" key="1">
    <source>
        <dbReference type="ARBA" id="ARBA00004477"/>
    </source>
</evidence>
<gene>
    <name evidence="9" type="primary">Slc35b1</name>
    <name evidence="9" type="ORF">T4E_5969</name>
</gene>
<dbReference type="STRING" id="6337.A0A0V0YGD5"/>
<name>A0A0V0YGD5_TRIPS</name>
<organism evidence="9 10">
    <name type="scientific">Trichinella pseudospiralis</name>
    <name type="common">Parasitic roundworm</name>
    <dbReference type="NCBI Taxonomy" id="6337"/>
    <lineage>
        <taxon>Eukaryota</taxon>
        <taxon>Metazoa</taxon>
        <taxon>Ecdysozoa</taxon>
        <taxon>Nematoda</taxon>
        <taxon>Enoplea</taxon>
        <taxon>Dorylaimia</taxon>
        <taxon>Trichinellida</taxon>
        <taxon>Trichinellidae</taxon>
        <taxon>Trichinella</taxon>
    </lineage>
</organism>
<dbReference type="PANTHER" id="PTHR10778">
    <property type="entry name" value="SOLUTE CARRIER FAMILY 35 MEMBER B"/>
    <property type="match status" value="1"/>
</dbReference>
<keyword evidence="5" id="KW-0256">Endoplasmic reticulum</keyword>
<evidence type="ECO:0000256" key="3">
    <source>
        <dbReference type="ARBA" id="ARBA00022448"/>
    </source>
</evidence>
<keyword evidence="3" id="KW-0813">Transport</keyword>
<dbReference type="InterPro" id="IPR037185">
    <property type="entry name" value="EmrE-like"/>
</dbReference>
<comment type="subcellular location">
    <subcellularLocation>
        <location evidence="1">Endoplasmic reticulum membrane</location>
        <topology evidence="1">Multi-pass membrane protein</topology>
    </subcellularLocation>
</comment>
<comment type="similarity">
    <text evidence="2">Belongs to the nucleotide-sugar transporter family. SLC35B subfamily.</text>
</comment>
<keyword evidence="6 8" id="KW-1133">Transmembrane helix</keyword>
<evidence type="ECO:0000313" key="9">
    <source>
        <dbReference type="EMBL" id="KRX99453.1"/>
    </source>
</evidence>
<protein>
    <submittedName>
        <fullName evidence="9">Solute carrier family 35 member B1</fullName>
    </submittedName>
</protein>
<proteinExistence type="inferred from homology"/>
<dbReference type="GO" id="GO:0005789">
    <property type="term" value="C:endoplasmic reticulum membrane"/>
    <property type="evidence" value="ECO:0007669"/>
    <property type="project" value="UniProtKB-SubCell"/>
</dbReference>
<dbReference type="GO" id="GO:0000139">
    <property type="term" value="C:Golgi membrane"/>
    <property type="evidence" value="ECO:0007669"/>
    <property type="project" value="TreeGrafter"/>
</dbReference>
<dbReference type="InterPro" id="IPR013657">
    <property type="entry name" value="SCL35B1-4/HUT1"/>
</dbReference>
<keyword evidence="4 8" id="KW-0812">Transmembrane</keyword>
<evidence type="ECO:0000256" key="7">
    <source>
        <dbReference type="ARBA" id="ARBA00023136"/>
    </source>
</evidence>
<feature type="transmembrane region" description="Helical" evidence="8">
    <location>
        <begin position="76"/>
        <end position="92"/>
    </location>
</feature>
<dbReference type="PANTHER" id="PTHR10778:SF10">
    <property type="entry name" value="SOLUTE CARRIER FAMILY 35 MEMBER B1"/>
    <property type="match status" value="1"/>
</dbReference>
<evidence type="ECO:0000313" key="10">
    <source>
        <dbReference type="Proteomes" id="UP000054815"/>
    </source>
</evidence>
<evidence type="ECO:0000256" key="8">
    <source>
        <dbReference type="SAM" id="Phobius"/>
    </source>
</evidence>
<evidence type="ECO:0000256" key="6">
    <source>
        <dbReference type="ARBA" id="ARBA00022989"/>
    </source>
</evidence>
<keyword evidence="7 8" id="KW-0472">Membrane</keyword>
<sequence>MFVKILTAFTGKVNDNTPTCFYGTCAFTYLAAMLSSNKALLYVPYPTQVIGKSCKPIPVMILGVLVAKKRYPLRKYLFILLIILGVALFMYNDKSKSTLSTNYGFGWGEVLLLFSLAMDGLTGGIQDKYFIFMTVTEFGPLTCSIATTTRKFFTVLASVIFFQNPLTLRQWIGTVLVFLGLSLDSFYGKAPVKKEKASSETK</sequence>